<dbReference type="EMBL" id="CM039430">
    <property type="protein sequence ID" value="KAI4343817.1"/>
    <property type="molecule type" value="Genomic_DNA"/>
</dbReference>
<reference evidence="1 2" key="1">
    <citation type="journal article" date="2022" name="DNA Res.">
        <title>Chromosomal-level genome assembly of the orchid tree Bauhinia variegata (Leguminosae; Cercidoideae) supports the allotetraploid origin hypothesis of Bauhinia.</title>
        <authorList>
            <person name="Zhong Y."/>
            <person name="Chen Y."/>
            <person name="Zheng D."/>
            <person name="Pang J."/>
            <person name="Liu Y."/>
            <person name="Luo S."/>
            <person name="Meng S."/>
            <person name="Qian L."/>
            <person name="Wei D."/>
            <person name="Dai S."/>
            <person name="Zhou R."/>
        </authorList>
    </citation>
    <scope>NUCLEOTIDE SEQUENCE [LARGE SCALE GENOMIC DNA]</scope>
    <source>
        <strain evidence="1">BV-YZ2020</strain>
    </source>
</reference>
<evidence type="ECO:0000313" key="1">
    <source>
        <dbReference type="EMBL" id="KAI4343817.1"/>
    </source>
</evidence>
<comment type="caution">
    <text evidence="1">The sequence shown here is derived from an EMBL/GenBank/DDBJ whole genome shotgun (WGS) entry which is preliminary data.</text>
</comment>
<sequence length="676" mass="75009">MGGGFHILSLLFIFHLVKCSSSHPFCTNSRIPSKLDTPLKFCSRDGRARCDITEDLQLQKEFQALNVTDPACASLLKSILCAADSGLRTVPLLCNTTLSLISQQSSGGPCRDFCSKLWETCGIVSTFNSPFESFSRDRAGKEFAFFTSEKKDVWQSRRSFRETFDGSSDDGKARFNDEAVSFNNVQTSRPSTPAGLCLEKIGNGAYVNMIPHPDGSNCAFFSNQQGKIWLAKLPDEGSNNILVIDESKPFLDITDISLFDSEHGLFGMAFHPDFIHNGRFFLSFNCDQMKHPRCAGRCACNTEVNCDPSKLESDTNLLPCQYQTVVAEFTVNGTASKPSLAESPNPLEVRRIFTMGLPNSGGHAGQILFGPKDGYMYLMISDGSHRDDPYNFAQNKRSLLGKILRLDVENIPSSQEIHEQGLWGSYSIPRDNPYRNDKELAPEIWALGFRNAWRCSFDSKRPSYFLCGDSGQDQYEEIDMVKKGGNYGWRVYEGPYLFHPSESPGGNTSASSINPIFPVLGYDHSQSGSASIIGGYFYRSTTDPCMYGRYLYTDVYSGSAFVGTESPENSGNFSNAKIFSTCARDSPMECSFVEGSSTPELGYSFSLAEDNKKDIYFLTSTGVYRVARPGRCNYSCAKEKDTALTYNRPHSSYPSPEISSFGFLLLLVFLSILTML</sequence>
<proteinExistence type="predicted"/>
<evidence type="ECO:0000313" key="2">
    <source>
        <dbReference type="Proteomes" id="UP000828941"/>
    </source>
</evidence>
<protein>
    <submittedName>
        <fullName evidence="1">Uncharacterized protein</fullName>
    </submittedName>
</protein>
<gene>
    <name evidence="1" type="ORF">L6164_011124</name>
</gene>
<name>A0ACB9P726_BAUVA</name>
<organism evidence="1 2">
    <name type="scientific">Bauhinia variegata</name>
    <name type="common">Purple orchid tree</name>
    <name type="synonym">Phanera variegata</name>
    <dbReference type="NCBI Taxonomy" id="167791"/>
    <lineage>
        <taxon>Eukaryota</taxon>
        <taxon>Viridiplantae</taxon>
        <taxon>Streptophyta</taxon>
        <taxon>Embryophyta</taxon>
        <taxon>Tracheophyta</taxon>
        <taxon>Spermatophyta</taxon>
        <taxon>Magnoliopsida</taxon>
        <taxon>eudicotyledons</taxon>
        <taxon>Gunneridae</taxon>
        <taxon>Pentapetalae</taxon>
        <taxon>rosids</taxon>
        <taxon>fabids</taxon>
        <taxon>Fabales</taxon>
        <taxon>Fabaceae</taxon>
        <taxon>Cercidoideae</taxon>
        <taxon>Cercideae</taxon>
        <taxon>Bauhiniinae</taxon>
        <taxon>Bauhinia</taxon>
    </lineage>
</organism>
<dbReference type="Proteomes" id="UP000828941">
    <property type="component" value="Chromosome 5"/>
</dbReference>
<keyword evidence="2" id="KW-1185">Reference proteome</keyword>
<accession>A0ACB9P726</accession>